<dbReference type="RefSeq" id="WP_120508824.1">
    <property type="nucleotide sequence ID" value="NZ_JAFMOY010000130.1"/>
</dbReference>
<dbReference type="EMBL" id="JAFMOY010000130">
    <property type="protein sequence ID" value="MBU9846913.1"/>
    <property type="molecule type" value="Genomic_DNA"/>
</dbReference>
<gene>
    <name evidence="2" type="ORF">J1784_18095</name>
</gene>
<keyword evidence="3" id="KW-1185">Reference proteome</keyword>
<protein>
    <submittedName>
        <fullName evidence="2">AzlD domain-containing protein</fullName>
    </submittedName>
</protein>
<evidence type="ECO:0000256" key="1">
    <source>
        <dbReference type="SAM" id="Phobius"/>
    </source>
</evidence>
<proteinExistence type="predicted"/>
<name>A0ABS6LJK7_9GAMM</name>
<comment type="caution">
    <text evidence="2">The sequence shown here is derived from an EMBL/GenBank/DDBJ whole genome shotgun (WGS) entry which is preliminary data.</text>
</comment>
<accession>A0ABS6LJK7</accession>
<evidence type="ECO:0000313" key="2">
    <source>
        <dbReference type="EMBL" id="MBU9846913.1"/>
    </source>
</evidence>
<sequence length="104" mass="11578">MSWTLLLTLAGVVFFNRYVFLEPRLPVRLPAFVNQALKYAAPCLLTAICGPIIVAENGALRAFPDNPYFWGTVFSVMFALFIRNTVVVVILSMVMFYLVGSVLA</sequence>
<feature type="transmembrane region" description="Helical" evidence="1">
    <location>
        <begin position="37"/>
        <end position="55"/>
    </location>
</feature>
<reference evidence="2 3" key="1">
    <citation type="submission" date="2021-03" db="EMBL/GenBank/DDBJ databases">
        <title>Five novel Rahnella species.</title>
        <authorList>
            <person name="Brady C."/>
            <person name="Asselin J."/>
            <person name="Beer S."/>
            <person name="Bruberg M.B."/>
            <person name="Crampton B."/>
            <person name="Venter S."/>
            <person name="Arnold D."/>
            <person name="Denman S."/>
        </authorList>
    </citation>
    <scope>NUCLEOTIDE SEQUENCE [LARGE SCALE GENOMIC DNA]</scope>
    <source>
        <strain evidence="2 3">FRB 231</strain>
    </source>
</reference>
<dbReference type="InterPro" id="IPR008407">
    <property type="entry name" value="Brnchd-chn_aa_trnsp_AzlD"/>
</dbReference>
<organism evidence="2 3">
    <name type="scientific">Rahnella ecdela</name>
    <dbReference type="NCBI Taxonomy" id="2816250"/>
    <lineage>
        <taxon>Bacteria</taxon>
        <taxon>Pseudomonadati</taxon>
        <taxon>Pseudomonadota</taxon>
        <taxon>Gammaproteobacteria</taxon>
        <taxon>Enterobacterales</taxon>
        <taxon>Yersiniaceae</taxon>
        <taxon>Rahnella</taxon>
    </lineage>
</organism>
<keyword evidence="1" id="KW-1133">Transmembrane helix</keyword>
<evidence type="ECO:0000313" key="3">
    <source>
        <dbReference type="Proteomes" id="UP000739284"/>
    </source>
</evidence>
<dbReference type="Pfam" id="PF05437">
    <property type="entry name" value="AzlD"/>
    <property type="match status" value="1"/>
</dbReference>
<keyword evidence="1" id="KW-0812">Transmembrane</keyword>
<feature type="transmembrane region" description="Helical" evidence="1">
    <location>
        <begin position="67"/>
        <end position="99"/>
    </location>
</feature>
<keyword evidence="1" id="KW-0472">Membrane</keyword>
<dbReference type="Proteomes" id="UP000739284">
    <property type="component" value="Unassembled WGS sequence"/>
</dbReference>